<dbReference type="EMBL" id="FPBX01000009">
    <property type="protein sequence ID" value="SFU56437.1"/>
    <property type="molecule type" value="Genomic_DNA"/>
</dbReference>
<evidence type="ECO:0000259" key="3">
    <source>
        <dbReference type="PROSITE" id="PS50801"/>
    </source>
</evidence>
<organism evidence="4 5">
    <name type="scientific">Paenacidovorax caeni</name>
    <dbReference type="NCBI Taxonomy" id="343013"/>
    <lineage>
        <taxon>Bacteria</taxon>
        <taxon>Pseudomonadati</taxon>
        <taxon>Pseudomonadota</taxon>
        <taxon>Betaproteobacteria</taxon>
        <taxon>Burkholderiales</taxon>
        <taxon>Comamonadaceae</taxon>
        <taxon>Paenacidovorax</taxon>
    </lineage>
</organism>
<dbReference type="GO" id="GO:0043856">
    <property type="term" value="F:anti-sigma factor antagonist activity"/>
    <property type="evidence" value="ECO:0007669"/>
    <property type="project" value="InterPro"/>
</dbReference>
<dbReference type="CDD" id="cd07043">
    <property type="entry name" value="STAS_anti-anti-sigma_factors"/>
    <property type="match status" value="1"/>
</dbReference>
<dbReference type="PANTHER" id="PTHR33495">
    <property type="entry name" value="ANTI-SIGMA FACTOR ANTAGONIST TM_1081-RELATED-RELATED"/>
    <property type="match status" value="1"/>
</dbReference>
<evidence type="ECO:0000256" key="1">
    <source>
        <dbReference type="ARBA" id="ARBA00009013"/>
    </source>
</evidence>
<accession>A0A1I7H6V7</accession>
<keyword evidence="5" id="KW-1185">Reference proteome</keyword>
<dbReference type="Gene3D" id="3.30.750.24">
    <property type="entry name" value="STAS domain"/>
    <property type="match status" value="1"/>
</dbReference>
<dbReference type="InterPro" id="IPR036513">
    <property type="entry name" value="STAS_dom_sf"/>
</dbReference>
<protein>
    <recommendedName>
        <fullName evidence="2">Anti-sigma factor antagonist</fullName>
    </recommendedName>
</protein>
<proteinExistence type="inferred from homology"/>
<dbReference type="PROSITE" id="PS50801">
    <property type="entry name" value="STAS"/>
    <property type="match status" value="1"/>
</dbReference>
<evidence type="ECO:0000256" key="2">
    <source>
        <dbReference type="RuleBase" id="RU003749"/>
    </source>
</evidence>
<dbReference type="Proteomes" id="UP000183656">
    <property type="component" value="Unassembled WGS sequence"/>
</dbReference>
<evidence type="ECO:0000313" key="5">
    <source>
        <dbReference type="Proteomes" id="UP000183656"/>
    </source>
</evidence>
<evidence type="ECO:0000313" key="4">
    <source>
        <dbReference type="EMBL" id="SFU56437.1"/>
    </source>
</evidence>
<dbReference type="RefSeq" id="WP_054255951.1">
    <property type="nucleotide sequence ID" value="NZ_CYIG01000011.1"/>
</dbReference>
<sequence>MTIATETTASATIVSLQGQINSANATAMEAQVLAIVDGGARNLVFDFSALDYISSAGLRMVLVVAKRLKQEGGLLVLCGMQPHVREVFDISGFLAILNVEPTRAEALARF</sequence>
<dbReference type="STRING" id="343013.SAMN04489707_10096"/>
<dbReference type="InterPro" id="IPR003658">
    <property type="entry name" value="Anti-sigma_ant"/>
</dbReference>
<dbReference type="OrthoDB" id="280847at2"/>
<gene>
    <name evidence="4" type="ORF">SAMN04489707_10096</name>
</gene>
<reference evidence="4 5" key="1">
    <citation type="submission" date="2016-10" db="EMBL/GenBank/DDBJ databases">
        <authorList>
            <person name="de Groot N.N."/>
        </authorList>
    </citation>
    <scope>NUCLEOTIDE SEQUENCE [LARGE SCALE GENOMIC DNA]</scope>
    <source>
        <strain evidence="4 5">R-24608</strain>
    </source>
</reference>
<comment type="similarity">
    <text evidence="1 2">Belongs to the anti-sigma-factor antagonist family.</text>
</comment>
<dbReference type="NCBIfam" id="TIGR00377">
    <property type="entry name" value="ant_ant_sig"/>
    <property type="match status" value="1"/>
</dbReference>
<dbReference type="AlphaFoldDB" id="A0A1I7H6V7"/>
<name>A0A1I7H6V7_9BURK</name>
<dbReference type="InterPro" id="IPR002645">
    <property type="entry name" value="STAS_dom"/>
</dbReference>
<dbReference type="Pfam" id="PF01740">
    <property type="entry name" value="STAS"/>
    <property type="match status" value="1"/>
</dbReference>
<dbReference type="SUPFAM" id="SSF52091">
    <property type="entry name" value="SpoIIaa-like"/>
    <property type="match status" value="1"/>
</dbReference>
<feature type="domain" description="STAS" evidence="3">
    <location>
        <begin position="1"/>
        <end position="110"/>
    </location>
</feature>